<accession>A0A8B3CPZ0</accession>
<dbReference type="Proteomes" id="UP000266669">
    <property type="component" value="Unassembled WGS sequence"/>
</dbReference>
<sequence>MKLIKEIINSKEFEKKNLIYFHSKEEIFKLIEKVYDHLPDSEEKIAGELKMNFSNFIWMIQLLNLFHDQGRKIVEFKHVD</sequence>
<organism evidence="1 2">
    <name type="scientific">Leptospira stimsonii</name>
    <dbReference type="NCBI Taxonomy" id="2202203"/>
    <lineage>
        <taxon>Bacteria</taxon>
        <taxon>Pseudomonadati</taxon>
        <taxon>Spirochaetota</taxon>
        <taxon>Spirochaetia</taxon>
        <taxon>Leptospirales</taxon>
        <taxon>Leptospiraceae</taxon>
        <taxon>Leptospira</taxon>
    </lineage>
</organism>
<comment type="caution">
    <text evidence="1">The sequence shown here is derived from an EMBL/GenBank/DDBJ whole genome shotgun (WGS) entry which is preliminary data.</text>
</comment>
<proteinExistence type="predicted"/>
<dbReference type="AlphaFoldDB" id="A0A8B3CPZ0"/>
<gene>
    <name evidence="1" type="ORF">DLM78_10365</name>
</gene>
<dbReference type="RefSeq" id="WP_118981843.1">
    <property type="nucleotide sequence ID" value="NZ_QHCS01000002.1"/>
</dbReference>
<reference evidence="2" key="1">
    <citation type="submission" date="2018-05" db="EMBL/GenBank/DDBJ databases">
        <title>Leptospira yasudae sp. nov. and Leptospira stimsonii sp. nov., two pathogenic species of the genus Leptospira isolated from environmental sources.</title>
        <authorList>
            <person name="Casanovas-Massana A."/>
            <person name="Hamond C."/>
            <person name="Santos L.A."/>
            <person name="Hacker K.P."/>
            <person name="Balassiano I."/>
            <person name="Medeiros M.A."/>
            <person name="Reis M.G."/>
            <person name="Ko A.I."/>
            <person name="Wunder E.A."/>
        </authorList>
    </citation>
    <scope>NUCLEOTIDE SEQUENCE [LARGE SCALE GENOMIC DNA]</scope>
    <source>
        <strain evidence="2">AMB6-RJ</strain>
    </source>
</reference>
<name>A0A8B3CPZ0_9LEPT</name>
<dbReference type="EMBL" id="QHCS01000002">
    <property type="protein sequence ID" value="RHX86246.1"/>
    <property type="molecule type" value="Genomic_DNA"/>
</dbReference>
<evidence type="ECO:0000313" key="1">
    <source>
        <dbReference type="EMBL" id="RHX86246.1"/>
    </source>
</evidence>
<protein>
    <submittedName>
        <fullName evidence="1">Uncharacterized protein</fullName>
    </submittedName>
</protein>
<evidence type="ECO:0000313" key="2">
    <source>
        <dbReference type="Proteomes" id="UP000266669"/>
    </source>
</evidence>